<keyword evidence="6" id="KW-0862">Zinc</keyword>
<feature type="domain" description="TRASH" evidence="9">
    <location>
        <begin position="174"/>
        <end position="209"/>
    </location>
</feature>
<organism evidence="10 11">
    <name type="scientific">Sparus aurata</name>
    <name type="common">Gilthead sea bream</name>
    <dbReference type="NCBI Taxonomy" id="8175"/>
    <lineage>
        <taxon>Eukaryota</taxon>
        <taxon>Metazoa</taxon>
        <taxon>Chordata</taxon>
        <taxon>Craniata</taxon>
        <taxon>Vertebrata</taxon>
        <taxon>Euteleostomi</taxon>
        <taxon>Actinopterygii</taxon>
        <taxon>Neopterygii</taxon>
        <taxon>Teleostei</taxon>
        <taxon>Neoteleostei</taxon>
        <taxon>Acanthomorphata</taxon>
        <taxon>Eupercaria</taxon>
        <taxon>Spariformes</taxon>
        <taxon>Sparidae</taxon>
        <taxon>Sparus</taxon>
    </lineage>
</organism>
<feature type="domain" description="TRASH" evidence="9">
    <location>
        <begin position="118"/>
        <end position="157"/>
    </location>
</feature>
<dbReference type="Pfam" id="PF25561">
    <property type="entry name" value="QRICH1"/>
    <property type="match status" value="1"/>
</dbReference>
<dbReference type="SUPFAM" id="SSF57716">
    <property type="entry name" value="Glucocorticoid receptor-like (DNA-binding domain)"/>
    <property type="match status" value="1"/>
</dbReference>
<dbReference type="GeneTree" id="ENSGT00940000166582"/>
<keyword evidence="5" id="KW-0863">Zinc-finger</keyword>
<evidence type="ECO:0000256" key="5">
    <source>
        <dbReference type="ARBA" id="ARBA00022771"/>
    </source>
</evidence>
<keyword evidence="2" id="KW-0597">Phosphoprotein</keyword>
<dbReference type="InterPro" id="IPR057926">
    <property type="entry name" value="QRICH1_dom"/>
</dbReference>
<reference evidence="10" key="1">
    <citation type="submission" date="2021-04" db="EMBL/GenBank/DDBJ databases">
        <authorList>
            <consortium name="Wellcome Sanger Institute Data Sharing"/>
        </authorList>
    </citation>
    <scope>NUCLEOTIDE SEQUENCE [LARGE SCALE GENOMIC DNA]</scope>
</reference>
<evidence type="ECO:0000256" key="3">
    <source>
        <dbReference type="ARBA" id="ARBA00022723"/>
    </source>
</evidence>
<feature type="compositionally biased region" description="Basic and acidic residues" evidence="8">
    <location>
        <begin position="598"/>
        <end position="619"/>
    </location>
</feature>
<name>A0A671YVU7_SPAAU</name>
<dbReference type="Ensembl" id="ENSSAUT00010070097.1">
    <property type="protein sequence ID" value="ENSSAUP00010066955.1"/>
    <property type="gene ID" value="ENSSAUG00010026648.1"/>
</dbReference>
<feature type="domain" description="TRASH" evidence="9">
    <location>
        <begin position="75"/>
        <end position="109"/>
    </location>
</feature>
<evidence type="ECO:0000256" key="4">
    <source>
        <dbReference type="ARBA" id="ARBA00022737"/>
    </source>
</evidence>
<dbReference type="InterPro" id="IPR021893">
    <property type="entry name" value="ZMYM2-like_C"/>
</dbReference>
<evidence type="ECO:0000313" key="10">
    <source>
        <dbReference type="Ensembl" id="ENSSAUP00010066955.1"/>
    </source>
</evidence>
<dbReference type="InterPro" id="IPR011017">
    <property type="entry name" value="TRASH_dom"/>
</dbReference>
<reference evidence="10" key="3">
    <citation type="submission" date="2025-09" db="UniProtKB">
        <authorList>
            <consortium name="Ensembl"/>
        </authorList>
    </citation>
    <scope>IDENTIFICATION</scope>
</reference>
<feature type="domain" description="TRASH" evidence="9">
    <location>
        <begin position="216"/>
        <end position="252"/>
    </location>
</feature>
<gene>
    <name evidence="10" type="primary">zmym4.1</name>
</gene>
<evidence type="ECO:0000259" key="9">
    <source>
        <dbReference type="SMART" id="SM00746"/>
    </source>
</evidence>
<dbReference type="Proteomes" id="UP000472265">
    <property type="component" value="Chromosome 3"/>
</dbReference>
<protein>
    <recommendedName>
        <fullName evidence="9">TRASH domain-containing protein</fullName>
    </recommendedName>
</protein>
<dbReference type="InterPro" id="IPR010507">
    <property type="entry name" value="Znf_MYM"/>
</dbReference>
<evidence type="ECO:0000256" key="7">
    <source>
        <dbReference type="ARBA" id="ARBA00022843"/>
    </source>
</evidence>
<proteinExistence type="predicted"/>
<evidence type="ECO:0000313" key="11">
    <source>
        <dbReference type="Proteomes" id="UP000472265"/>
    </source>
</evidence>
<reference evidence="10" key="2">
    <citation type="submission" date="2025-08" db="UniProtKB">
        <authorList>
            <consortium name="Ensembl"/>
        </authorList>
    </citation>
    <scope>IDENTIFICATION</scope>
</reference>
<evidence type="ECO:0000256" key="8">
    <source>
        <dbReference type="SAM" id="MobiDB-lite"/>
    </source>
</evidence>
<feature type="domain" description="TRASH" evidence="9">
    <location>
        <begin position="258"/>
        <end position="296"/>
    </location>
</feature>
<feature type="domain" description="TRASH" evidence="9">
    <location>
        <begin position="407"/>
        <end position="442"/>
    </location>
</feature>
<feature type="region of interest" description="Disordered" evidence="8">
    <location>
        <begin position="597"/>
        <end position="627"/>
    </location>
</feature>
<dbReference type="InterPro" id="IPR051284">
    <property type="entry name" value="ZnF_MYMT-QRICH1"/>
</dbReference>
<dbReference type="GO" id="GO:0008270">
    <property type="term" value="F:zinc ion binding"/>
    <property type="evidence" value="ECO:0007669"/>
    <property type="project" value="UniProtKB-KW"/>
</dbReference>
<evidence type="ECO:0000256" key="1">
    <source>
        <dbReference type="ARBA" id="ARBA00022499"/>
    </source>
</evidence>
<dbReference type="PANTHER" id="PTHR45736">
    <property type="entry name" value="ZINC FINGER MYM-TYPE PROTEIN"/>
    <property type="match status" value="1"/>
</dbReference>
<evidence type="ECO:0000256" key="6">
    <source>
        <dbReference type="ARBA" id="ARBA00022833"/>
    </source>
</evidence>
<feature type="domain" description="TRASH" evidence="9">
    <location>
        <begin position="306"/>
        <end position="342"/>
    </location>
</feature>
<dbReference type="Pfam" id="PF24900">
    <property type="entry name" value="TRASH_ZMYM4"/>
    <property type="match status" value="1"/>
</dbReference>
<evidence type="ECO:0000256" key="2">
    <source>
        <dbReference type="ARBA" id="ARBA00022553"/>
    </source>
</evidence>
<sequence length="992" mass="112407">VKDEPSDDEYEQALISSTSSASVKDEPNTRVRHALLKNIESSAFHVNLMAGSHLNSTSETQTLPVINPSSVYMYCSHCNKNLRKGQTAFQRKGSPALFCSTECLTTSLPAVKGNSKTCHNCQKLIFRPQDVILAPDGKGAMKDFCSQNCLTSFNYKRSTAAKKPTHPIPPPSLCSMCTRYCISKHEVILTGAVHKLCSDACFNRFRTVNNLSMAGCANCGSYCHNKPLMLKMDRSSKTLCNAECLAKYKEKTKTTLPCTMCRTTRLLAEMVDIKNSDESVNLFCSSSCVMAFKVQTVSASGARLCCDNCGKHTVPAYHLAMSDTSIRNFCTLPCVMAFQVQLSFVDCSHEFKKTNFVTSLCEYCKMEKITKDAKRINNRDCFFCSDGCKLLFRHDLTKNWGKHCHSCVYCHSVSKKLVTAQYGGSTEEFCSEECRSKYTMLFCHVAKCDTCGRKGKLKQSLAMLGEVKHFCDLPCLLQFCSEKEATQGEVFKGVYSCSRFKLYFPDQLNLTYWLKCYDLVMIVPVPVPVYIPVPMNMYSQCTPKPVGLPVPLPVPMFLPVTMDSAERIVETIQEIKEKIPSDPFEAELILMAEMVAEQDEKNDTSQRPKEKVVVKETERQPAPAPPPDGKNILFCCFRKSVLLSLSSFSQGRKSQRASKTAEASSQKGSSNKALTALTEIPKLKSQYGVDAWKRWIQWRKTQPNLEKPRFGSRPMELKEDVLQCTTAELSYGLCCFITELKRPNGEPYSPDSLFYLCLGIQQYLFENGRVENIFMDRFYNKFSTEFTNMLRGFKPSITASGYIHSRVEEEFLWDCKQLGAYSPIVLLNTLLFFCCKYFGFTTVEQHRQLSFAHVMRCTKTNPNYTKTTFLRFYPPLAVNEGESEVPAKRRKEEDSKEDILEMMENTENPLRCPVRLYEFYLSKCSESVKQRTNLFYLHPERCCVPNSPLWFSSTPLDDSTMEAMLTRILTVRELHLKAGTDGGTERKSDLFM</sequence>
<keyword evidence="7" id="KW-0832">Ubl conjugation</keyword>
<dbReference type="AlphaFoldDB" id="A0A671YVU7"/>
<feature type="compositionally biased region" description="Acidic residues" evidence="8">
    <location>
        <begin position="1"/>
        <end position="11"/>
    </location>
</feature>
<keyword evidence="1" id="KW-1017">Isopeptide bond</keyword>
<feature type="region of interest" description="Disordered" evidence="8">
    <location>
        <begin position="1"/>
        <end position="26"/>
    </location>
</feature>
<keyword evidence="3" id="KW-0479">Metal-binding</keyword>
<dbReference type="Pfam" id="PF12012">
    <property type="entry name" value="DUF3504"/>
    <property type="match status" value="1"/>
</dbReference>
<dbReference type="PANTHER" id="PTHR45736:SF5">
    <property type="entry name" value="ZINC FINGER MYM-TYPE PROTEIN 4"/>
    <property type="match status" value="1"/>
</dbReference>
<keyword evidence="4" id="KW-0677">Repeat</keyword>
<keyword evidence="11" id="KW-1185">Reference proteome</keyword>
<feature type="domain" description="TRASH" evidence="9">
    <location>
        <begin position="361"/>
        <end position="396"/>
    </location>
</feature>
<dbReference type="Pfam" id="PF06467">
    <property type="entry name" value="zf-FCS"/>
    <property type="match status" value="3"/>
</dbReference>
<feature type="domain" description="TRASH" evidence="9">
    <location>
        <begin position="448"/>
        <end position="483"/>
    </location>
</feature>
<dbReference type="SMART" id="SM00746">
    <property type="entry name" value="TRASH"/>
    <property type="match status" value="9"/>
</dbReference>
<accession>A0A671YVU7</accession>